<name>A0A8S1WLL4_PAROT</name>
<dbReference type="EMBL" id="CAJJDP010000098">
    <property type="protein sequence ID" value="CAD8191054.1"/>
    <property type="molecule type" value="Genomic_DNA"/>
</dbReference>
<dbReference type="Proteomes" id="UP000683925">
    <property type="component" value="Unassembled WGS sequence"/>
</dbReference>
<sequence length="115" mass="13960">MLRQKPKMKRKNSLSFKNQSADIPKIKYLIRKLDKNNIPLFTQSACIGLSKEGQNQFNQDQIHLFSFEEEHRRWIYQYMKSQTQNHFCSIQHIFNHFLTNFQVETNFQRPILQKL</sequence>
<organism evidence="1 2">
    <name type="scientific">Paramecium octaurelia</name>
    <dbReference type="NCBI Taxonomy" id="43137"/>
    <lineage>
        <taxon>Eukaryota</taxon>
        <taxon>Sar</taxon>
        <taxon>Alveolata</taxon>
        <taxon>Ciliophora</taxon>
        <taxon>Intramacronucleata</taxon>
        <taxon>Oligohymenophorea</taxon>
        <taxon>Peniculida</taxon>
        <taxon>Parameciidae</taxon>
        <taxon>Paramecium</taxon>
    </lineage>
</organism>
<evidence type="ECO:0000313" key="2">
    <source>
        <dbReference type="Proteomes" id="UP000683925"/>
    </source>
</evidence>
<gene>
    <name evidence="1" type="ORF">POCTA_138.1.T0990011</name>
</gene>
<comment type="caution">
    <text evidence="1">The sequence shown here is derived from an EMBL/GenBank/DDBJ whole genome shotgun (WGS) entry which is preliminary data.</text>
</comment>
<evidence type="ECO:0000313" key="1">
    <source>
        <dbReference type="EMBL" id="CAD8191054.1"/>
    </source>
</evidence>
<keyword evidence="2" id="KW-1185">Reference proteome</keyword>
<protein>
    <submittedName>
        <fullName evidence="1">Uncharacterized protein</fullName>
    </submittedName>
</protein>
<accession>A0A8S1WLL4</accession>
<reference evidence="1" key="1">
    <citation type="submission" date="2021-01" db="EMBL/GenBank/DDBJ databases">
        <authorList>
            <consortium name="Genoscope - CEA"/>
            <person name="William W."/>
        </authorList>
    </citation>
    <scope>NUCLEOTIDE SEQUENCE</scope>
</reference>
<proteinExistence type="predicted"/>
<dbReference type="AlphaFoldDB" id="A0A8S1WLL4"/>